<dbReference type="AlphaFoldDB" id="C8XD11"/>
<dbReference type="RefSeq" id="WP_015748481.1">
    <property type="nucleotide sequence ID" value="NC_013235.1"/>
</dbReference>
<dbReference type="GO" id="GO:0016705">
    <property type="term" value="F:oxidoreductase activity, acting on paired donors, with incorporation or reduction of molecular oxygen"/>
    <property type="evidence" value="ECO:0007669"/>
    <property type="project" value="InterPro"/>
</dbReference>
<dbReference type="Gene3D" id="3.20.20.30">
    <property type="entry name" value="Luciferase-like domain"/>
    <property type="match status" value="1"/>
</dbReference>
<dbReference type="InParanoid" id="C8XD11"/>
<evidence type="ECO:0000259" key="2">
    <source>
        <dbReference type="Pfam" id="PF00296"/>
    </source>
</evidence>
<keyword evidence="3" id="KW-0503">Monooxygenase</keyword>
<dbReference type="OrthoDB" id="7374740at2"/>
<dbReference type="KEGG" id="nml:Namu_3284"/>
<name>C8XD11_NAKMY</name>
<reference evidence="3 4" key="2">
    <citation type="journal article" date="2010" name="Stand. Genomic Sci.">
        <title>Complete genome sequence of Nakamurella multipartita type strain (Y-104).</title>
        <authorList>
            <person name="Tice H."/>
            <person name="Mayilraj S."/>
            <person name="Sims D."/>
            <person name="Lapidus A."/>
            <person name="Nolan M."/>
            <person name="Lucas S."/>
            <person name="Glavina Del Rio T."/>
            <person name="Copeland A."/>
            <person name="Cheng J.F."/>
            <person name="Meincke L."/>
            <person name="Bruce D."/>
            <person name="Goodwin L."/>
            <person name="Pitluck S."/>
            <person name="Ivanova N."/>
            <person name="Mavromatis K."/>
            <person name="Ovchinnikova G."/>
            <person name="Pati A."/>
            <person name="Chen A."/>
            <person name="Palaniappan K."/>
            <person name="Land M."/>
            <person name="Hauser L."/>
            <person name="Chang Y.J."/>
            <person name="Jeffries C.D."/>
            <person name="Detter J.C."/>
            <person name="Brettin T."/>
            <person name="Rohde M."/>
            <person name="Goker M."/>
            <person name="Bristow J."/>
            <person name="Eisen J.A."/>
            <person name="Markowitz V."/>
            <person name="Hugenholtz P."/>
            <person name="Kyrpides N.C."/>
            <person name="Klenk H.P."/>
            <person name="Chen F."/>
        </authorList>
    </citation>
    <scope>NUCLEOTIDE SEQUENCE [LARGE SCALE GENOMIC DNA]</scope>
    <source>
        <strain evidence="4">ATCC 700099 / DSM 44233 / CIP 104796 / JCM 9543 / NBRC 105858 / Y-104</strain>
    </source>
</reference>
<dbReference type="Proteomes" id="UP000002218">
    <property type="component" value="Chromosome"/>
</dbReference>
<organism evidence="3 4">
    <name type="scientific">Nakamurella multipartita (strain ATCC 700099 / DSM 44233 / CIP 104796 / JCM 9543 / NBRC 105858 / Y-104)</name>
    <name type="common">Microsphaera multipartita</name>
    <dbReference type="NCBI Taxonomy" id="479431"/>
    <lineage>
        <taxon>Bacteria</taxon>
        <taxon>Bacillati</taxon>
        <taxon>Actinomycetota</taxon>
        <taxon>Actinomycetes</taxon>
        <taxon>Nakamurellales</taxon>
        <taxon>Nakamurellaceae</taxon>
        <taxon>Nakamurella</taxon>
    </lineage>
</organism>
<reference evidence="4" key="1">
    <citation type="submission" date="2009-09" db="EMBL/GenBank/DDBJ databases">
        <title>The complete genome of Nakamurella multipartita DSM 44233.</title>
        <authorList>
            <consortium name="US DOE Joint Genome Institute (JGI-PGF)"/>
            <person name="Lucas S."/>
            <person name="Copeland A."/>
            <person name="Lapidus A."/>
            <person name="Glavina del Rio T."/>
            <person name="Dalin E."/>
            <person name="Tice H."/>
            <person name="Bruce D."/>
            <person name="Goodwin L."/>
            <person name="Pitluck S."/>
            <person name="Kyrpides N."/>
            <person name="Mavromatis K."/>
            <person name="Ivanova N."/>
            <person name="Ovchinnikova G."/>
            <person name="Sims D."/>
            <person name="Meincke L."/>
            <person name="Brettin T."/>
            <person name="Detter J.C."/>
            <person name="Han C."/>
            <person name="Larimer F."/>
            <person name="Land M."/>
            <person name="Hauser L."/>
            <person name="Markowitz V."/>
            <person name="Cheng J.-F."/>
            <person name="Hugenholtz P."/>
            <person name="Woyke T."/>
            <person name="Wu D."/>
            <person name="Klenk H.-P."/>
            <person name="Eisen J.A."/>
        </authorList>
    </citation>
    <scope>NUCLEOTIDE SEQUENCE [LARGE SCALE GENOMIC DNA]</scope>
    <source>
        <strain evidence="4">ATCC 700099 / DSM 44233 / CIP 104796 / JCM 9543 / NBRC 105858 / Y-104</strain>
    </source>
</reference>
<dbReference type="Pfam" id="PF00296">
    <property type="entry name" value="Bac_luciferase"/>
    <property type="match status" value="1"/>
</dbReference>
<proteinExistence type="predicted"/>
<keyword evidence="1" id="KW-0560">Oxidoreductase</keyword>
<evidence type="ECO:0000256" key="1">
    <source>
        <dbReference type="ARBA" id="ARBA00023002"/>
    </source>
</evidence>
<feature type="domain" description="Luciferase-like" evidence="2">
    <location>
        <begin position="1"/>
        <end position="231"/>
    </location>
</feature>
<keyword evidence="4" id="KW-1185">Reference proteome</keyword>
<dbReference type="GO" id="GO:0004497">
    <property type="term" value="F:monooxygenase activity"/>
    <property type="evidence" value="ECO:0007669"/>
    <property type="project" value="UniProtKB-KW"/>
</dbReference>
<dbReference type="SUPFAM" id="SSF51679">
    <property type="entry name" value="Bacterial luciferase-like"/>
    <property type="match status" value="1"/>
</dbReference>
<dbReference type="eggNOG" id="COG0648">
    <property type="taxonomic scope" value="Bacteria"/>
</dbReference>
<dbReference type="PANTHER" id="PTHR43244:SF1">
    <property type="entry name" value="5,10-METHYLENETETRAHYDROMETHANOPTERIN REDUCTASE"/>
    <property type="match status" value="1"/>
</dbReference>
<accession>C8XD11</accession>
<dbReference type="eggNOG" id="COG2141">
    <property type="taxonomic scope" value="Bacteria"/>
</dbReference>
<dbReference type="EMBL" id="CP001737">
    <property type="protein sequence ID" value="ACV79614.1"/>
    <property type="molecule type" value="Genomic_DNA"/>
</dbReference>
<dbReference type="InterPro" id="IPR011251">
    <property type="entry name" value="Luciferase-like_dom"/>
</dbReference>
<dbReference type="PANTHER" id="PTHR43244">
    <property type="match status" value="1"/>
</dbReference>
<evidence type="ECO:0000313" key="4">
    <source>
        <dbReference type="Proteomes" id="UP000002218"/>
    </source>
</evidence>
<dbReference type="InterPro" id="IPR036661">
    <property type="entry name" value="Luciferase-like_sf"/>
</dbReference>
<gene>
    <name evidence="3" type="ordered locus">Namu_3284</name>
</gene>
<evidence type="ECO:0000313" key="3">
    <source>
        <dbReference type="EMBL" id="ACV79614.1"/>
    </source>
</evidence>
<protein>
    <submittedName>
        <fullName evidence="3">Luciferase-like monooxygenase</fullName>
    </submittedName>
</protein>
<sequence length="295" mass="31684">MRVGVVILPQFSWPEARARWASLQERGFAHGWTYDHLSWRDLKDEPWFGTLPTLVAAATATSTLRLGTWVMSPNYRHPVTTAKDLMTLDDVSGGRLIAAVGAGGTCWDATVLGQPPLTPRQRVARLAEFVTLTDLLLTQADTTWDGEYFHAAQAKMIPAGSRSRIELVVAGNGPKTIGLAARTGDGWATTGPESSDLAQDQWWARVAGLARTFEDAAAAAGRDPAALRRYLNLDSAPELSIGSLDAFTDAAGRAAELGFTDVVVHWPRPDGVYAGDDAVLDRIAASLTGGTWTGR</sequence>
<dbReference type="STRING" id="479431.Namu_3284"/>
<dbReference type="HOGENOM" id="CLU_027853_6_1_11"/>
<dbReference type="InterPro" id="IPR050564">
    <property type="entry name" value="F420-G6PD/mer"/>
</dbReference>